<feature type="domain" description="ABC transporter" evidence="9">
    <location>
        <begin position="31"/>
        <end position="284"/>
    </location>
</feature>
<protein>
    <submittedName>
        <fullName evidence="10">Oligopeptide transport system ATP-binding protein</fullName>
    </submittedName>
</protein>
<dbReference type="PROSITE" id="PS50893">
    <property type="entry name" value="ABC_TRANSPORTER_2"/>
    <property type="match status" value="1"/>
</dbReference>
<dbReference type="NCBIfam" id="TIGR01727">
    <property type="entry name" value="oligo_HPY"/>
    <property type="match status" value="1"/>
</dbReference>
<sequence>MISASEPRTAVSVPPPPGHGAAAGGPAILEVRNLSVTFRTENGPIHAVQDVSFALRPQETLALVGESGSGKSVTSLAIMRLTPPAPRVRLGGSVLLSGGAAPRDLATLDDRAMRLVRGNEISMIFQEPMTSLNPVHHIGDQIAEAVMFHRGVSRRAALARAVELLDRVGIPEARRRLSSYPHHLSGGMRQRVMIAIALACDPRILIADEPTTALDVTVQAQILALLRELQTATGMAIIFITHNLGVVAEIADQVMVMYAGRIVEQGGVVPVMKQPRMPYTQGLLRSVPRMDLAGQGGGRLEAIPGSVPDPLNLPPGCAFAPRCGHAEQGICDAAIPPLEPTAPGHSVRCARWRELAMRGA</sequence>
<dbReference type="Pfam" id="PF08352">
    <property type="entry name" value="oligo_HPY"/>
    <property type="match status" value="1"/>
</dbReference>
<evidence type="ECO:0000256" key="2">
    <source>
        <dbReference type="ARBA" id="ARBA00005417"/>
    </source>
</evidence>
<organism evidence="10 11">
    <name type="scientific">Labrys monachus</name>
    <dbReference type="NCBI Taxonomy" id="217067"/>
    <lineage>
        <taxon>Bacteria</taxon>
        <taxon>Pseudomonadati</taxon>
        <taxon>Pseudomonadota</taxon>
        <taxon>Alphaproteobacteria</taxon>
        <taxon>Hyphomicrobiales</taxon>
        <taxon>Xanthobacteraceae</taxon>
        <taxon>Labrys</taxon>
    </lineage>
</organism>
<evidence type="ECO:0000313" key="11">
    <source>
        <dbReference type="Proteomes" id="UP001237448"/>
    </source>
</evidence>
<evidence type="ECO:0000256" key="5">
    <source>
        <dbReference type="ARBA" id="ARBA00022741"/>
    </source>
</evidence>
<dbReference type="GO" id="GO:0005524">
    <property type="term" value="F:ATP binding"/>
    <property type="evidence" value="ECO:0007669"/>
    <property type="project" value="UniProtKB-KW"/>
</dbReference>
<dbReference type="Gene3D" id="3.40.50.300">
    <property type="entry name" value="P-loop containing nucleotide triphosphate hydrolases"/>
    <property type="match status" value="1"/>
</dbReference>
<evidence type="ECO:0000256" key="3">
    <source>
        <dbReference type="ARBA" id="ARBA00022448"/>
    </source>
</evidence>
<dbReference type="EMBL" id="JAUSVK010000001">
    <property type="protein sequence ID" value="MDQ0391325.1"/>
    <property type="molecule type" value="Genomic_DNA"/>
</dbReference>
<gene>
    <name evidence="10" type="ORF">J3R73_001117</name>
</gene>
<keyword evidence="3" id="KW-0813">Transport</keyword>
<accession>A0ABU0F9Q9</accession>
<dbReference type="InterPro" id="IPR017871">
    <property type="entry name" value="ABC_transporter-like_CS"/>
</dbReference>
<dbReference type="InterPro" id="IPR003439">
    <property type="entry name" value="ABC_transporter-like_ATP-bd"/>
</dbReference>
<evidence type="ECO:0000313" key="10">
    <source>
        <dbReference type="EMBL" id="MDQ0391325.1"/>
    </source>
</evidence>
<evidence type="ECO:0000256" key="4">
    <source>
        <dbReference type="ARBA" id="ARBA00022475"/>
    </source>
</evidence>
<evidence type="ECO:0000256" key="8">
    <source>
        <dbReference type="SAM" id="MobiDB-lite"/>
    </source>
</evidence>
<dbReference type="InterPro" id="IPR027417">
    <property type="entry name" value="P-loop_NTPase"/>
</dbReference>
<evidence type="ECO:0000256" key="7">
    <source>
        <dbReference type="ARBA" id="ARBA00023136"/>
    </source>
</evidence>
<evidence type="ECO:0000259" key="9">
    <source>
        <dbReference type="PROSITE" id="PS50893"/>
    </source>
</evidence>
<dbReference type="PANTHER" id="PTHR43297">
    <property type="entry name" value="OLIGOPEPTIDE TRANSPORT ATP-BINDING PROTEIN APPD"/>
    <property type="match status" value="1"/>
</dbReference>
<dbReference type="Proteomes" id="UP001237448">
    <property type="component" value="Unassembled WGS sequence"/>
</dbReference>
<proteinExistence type="inferred from homology"/>
<keyword evidence="7" id="KW-0472">Membrane</keyword>
<dbReference type="CDD" id="cd03257">
    <property type="entry name" value="ABC_NikE_OppD_transporters"/>
    <property type="match status" value="1"/>
</dbReference>
<keyword evidence="4" id="KW-1003">Cell membrane</keyword>
<evidence type="ECO:0000256" key="6">
    <source>
        <dbReference type="ARBA" id="ARBA00022840"/>
    </source>
</evidence>
<keyword evidence="11" id="KW-1185">Reference proteome</keyword>
<dbReference type="PROSITE" id="PS00211">
    <property type="entry name" value="ABC_TRANSPORTER_1"/>
    <property type="match status" value="1"/>
</dbReference>
<reference evidence="10 11" key="1">
    <citation type="submission" date="2023-07" db="EMBL/GenBank/DDBJ databases">
        <title>Genomic Encyclopedia of Type Strains, Phase IV (KMG-IV): sequencing the most valuable type-strain genomes for metagenomic binning, comparative biology and taxonomic classification.</title>
        <authorList>
            <person name="Goeker M."/>
        </authorList>
    </citation>
    <scope>NUCLEOTIDE SEQUENCE [LARGE SCALE GENOMIC DNA]</scope>
    <source>
        <strain evidence="10 11">DSM 5896</strain>
    </source>
</reference>
<comment type="similarity">
    <text evidence="2">Belongs to the ABC transporter superfamily.</text>
</comment>
<evidence type="ECO:0000256" key="1">
    <source>
        <dbReference type="ARBA" id="ARBA00004417"/>
    </source>
</evidence>
<dbReference type="InterPro" id="IPR050388">
    <property type="entry name" value="ABC_Ni/Peptide_Import"/>
</dbReference>
<dbReference type="PANTHER" id="PTHR43297:SF2">
    <property type="entry name" value="DIPEPTIDE TRANSPORT ATP-BINDING PROTEIN DPPD"/>
    <property type="match status" value="1"/>
</dbReference>
<dbReference type="SUPFAM" id="SSF52540">
    <property type="entry name" value="P-loop containing nucleoside triphosphate hydrolases"/>
    <property type="match status" value="1"/>
</dbReference>
<comment type="subcellular location">
    <subcellularLocation>
        <location evidence="1">Cell inner membrane</location>
        <topology evidence="1">Peripheral membrane protein</topology>
    </subcellularLocation>
</comment>
<dbReference type="InterPro" id="IPR003593">
    <property type="entry name" value="AAA+_ATPase"/>
</dbReference>
<name>A0ABU0F9Q9_9HYPH</name>
<feature type="region of interest" description="Disordered" evidence="8">
    <location>
        <begin position="1"/>
        <end position="25"/>
    </location>
</feature>
<keyword evidence="5" id="KW-0547">Nucleotide-binding</keyword>
<keyword evidence="6 10" id="KW-0067">ATP-binding</keyword>
<dbReference type="SMART" id="SM00382">
    <property type="entry name" value="AAA"/>
    <property type="match status" value="1"/>
</dbReference>
<comment type="caution">
    <text evidence="10">The sequence shown here is derived from an EMBL/GenBank/DDBJ whole genome shotgun (WGS) entry which is preliminary data.</text>
</comment>
<dbReference type="Pfam" id="PF00005">
    <property type="entry name" value="ABC_tran"/>
    <property type="match status" value="1"/>
</dbReference>
<dbReference type="RefSeq" id="WP_307423456.1">
    <property type="nucleotide sequence ID" value="NZ_JAUSVK010000001.1"/>
</dbReference>
<dbReference type="InterPro" id="IPR013563">
    <property type="entry name" value="Oligopep_ABC_C"/>
</dbReference>